<accession>B7VNH4</accession>
<dbReference type="STRING" id="575788.VS_1387"/>
<dbReference type="KEGG" id="vsp:VS_1387"/>
<dbReference type="AlphaFoldDB" id="B7VNH4"/>
<name>B7VNH4_VIBA3</name>
<protein>
    <submittedName>
        <fullName evidence="1">Site-specific recombinase, phage integrase family</fullName>
    </submittedName>
</protein>
<organism evidence="1 2">
    <name type="scientific">Vibrio atlanticus (strain LGP32)</name>
    <name type="common">Vibrio splendidus (strain Mel32)</name>
    <dbReference type="NCBI Taxonomy" id="575788"/>
    <lineage>
        <taxon>Bacteria</taxon>
        <taxon>Pseudomonadati</taxon>
        <taxon>Pseudomonadota</taxon>
        <taxon>Gammaproteobacteria</taxon>
        <taxon>Vibrionales</taxon>
        <taxon>Vibrionaceae</taxon>
        <taxon>Vibrio</taxon>
    </lineage>
</organism>
<dbReference type="EMBL" id="FM954972">
    <property type="protein sequence ID" value="CAV18550.1"/>
    <property type="molecule type" value="Genomic_DNA"/>
</dbReference>
<proteinExistence type="predicted"/>
<dbReference type="Proteomes" id="UP000009100">
    <property type="component" value="Chromosome 1"/>
</dbReference>
<evidence type="ECO:0000313" key="2">
    <source>
        <dbReference type="Proteomes" id="UP000009100"/>
    </source>
</evidence>
<sequence>MNRFISSLYDKRNKNIADMGLPGDIYDPSMGFHDKFVLCRDNNGNPTAIYGHDTWDYNPYRTSAKKLSPFNFSRFDKEVSYLNGLQYKNEAKNILALMGYTRGGKLGKISASTLQEYFKSLIDLAKFCEFQNKNNPFNKEMRISHLLSNVTFCQAYIDSAKKLEKGYQHKSKQLKSILNLLKNVDNNQLGFCPASTKLLNSIRIENQGHPVIPCRIYMNLLDDLDSYSKAIYEYRHSLRDWILKCKDYNFAIGYNDEGELNFNQEWEKSGLTPLAQKLGFECSERCSTVKLISFIQYILKNHIHAYTGMRDQEMNRIRPGCIFEVERDTSEDFIEELEEVTIVQVISTTSKFTGKLTEASWLAPSWILPSIKSFEVICEALCELYEVNFKTDVNLLISSGIIRSPKYNSISTPSLVNNGDTGFMTLLYKLNREGLSINQEDQNELISANEKMDFNKRKEFRIGQPWSLSSHQWRRSLAFYAANSKLINLPSLAAQFKHLSIEMAKYYTRDNEKFLKIFLGKNFSIKQSDRSHVMSDYKMAIPLAVVDRLIADIFLDPDTVFGGVGSYASKQKGLLVSGDITIREVREDTLREVKQGAISYRETLLGGCTNPDPCNRYLAGAVTACLPCDGSVIQKDKLDKFIHDTKNELATYSKGSAEYVITEHDLIAAENYKNRKMRT</sequence>
<dbReference type="PATRIC" id="fig|575788.5.peg.2692"/>
<evidence type="ECO:0000313" key="1">
    <source>
        <dbReference type="EMBL" id="CAV18550.1"/>
    </source>
</evidence>
<gene>
    <name evidence="1" type="ordered locus">VS_1387</name>
</gene>
<dbReference type="HOGENOM" id="CLU_027796_0_0_6"/>
<dbReference type="eggNOG" id="COG0582">
    <property type="taxonomic scope" value="Bacteria"/>
</dbReference>
<reference evidence="1 2" key="1">
    <citation type="submission" date="2009-02" db="EMBL/GenBank/DDBJ databases">
        <title>Vibrio splendidus str. LGP32 complete genome.</title>
        <authorList>
            <person name="Mazel D."/>
            <person name="Le Roux F."/>
        </authorList>
    </citation>
    <scope>NUCLEOTIDE SEQUENCE [LARGE SCALE GENOMIC DNA]</scope>
    <source>
        <strain evidence="1 2">LGP32</strain>
    </source>
</reference>